<accession>A0A445M9U9</accession>
<dbReference type="EMBL" id="KV875480">
    <property type="protein sequence ID" value="RZR70998.1"/>
    <property type="molecule type" value="Genomic_DNA"/>
</dbReference>
<proteinExistence type="predicted"/>
<evidence type="ECO:0000313" key="2">
    <source>
        <dbReference type="EMBL" id="RZR70998.1"/>
    </source>
</evidence>
<name>A0A445M9U9_ENSVE</name>
<feature type="compositionally biased region" description="Basic residues" evidence="1">
    <location>
        <begin position="25"/>
        <end position="39"/>
    </location>
</feature>
<organism evidence="2">
    <name type="scientific">Ensete ventricosum</name>
    <name type="common">Abyssinian banana</name>
    <name type="synonym">Musa ensete</name>
    <dbReference type="NCBI Taxonomy" id="4639"/>
    <lineage>
        <taxon>Eukaryota</taxon>
        <taxon>Viridiplantae</taxon>
        <taxon>Streptophyta</taxon>
        <taxon>Embryophyta</taxon>
        <taxon>Tracheophyta</taxon>
        <taxon>Spermatophyta</taxon>
        <taxon>Magnoliopsida</taxon>
        <taxon>Liliopsida</taxon>
        <taxon>Zingiberales</taxon>
        <taxon>Musaceae</taxon>
        <taxon>Ensete</taxon>
    </lineage>
</organism>
<reference evidence="2" key="1">
    <citation type="journal article" date="2018" name="Data Brief">
        <title>Genome sequence data from 17 accessions of Ensete ventricosum, a staple food crop for millions in Ethiopia.</title>
        <authorList>
            <person name="Yemataw Z."/>
            <person name="Muzemil S."/>
            <person name="Ambachew D."/>
            <person name="Tripathi L."/>
            <person name="Tesfaye K."/>
            <person name="Chala A."/>
            <person name="Farbos A."/>
            <person name="O'Neill P."/>
            <person name="Moore K."/>
            <person name="Grant M."/>
            <person name="Studholme D.J."/>
        </authorList>
    </citation>
    <scope>NUCLEOTIDE SEQUENCE [LARGE SCALE GENOMIC DNA]</scope>
    <source>
        <tissue evidence="2">Leaf</tissue>
    </source>
</reference>
<dbReference type="AlphaFoldDB" id="A0A445M9U9"/>
<evidence type="ECO:0000256" key="1">
    <source>
        <dbReference type="SAM" id="MobiDB-lite"/>
    </source>
</evidence>
<gene>
    <name evidence="2" type="ORF">BHM03_00002858</name>
</gene>
<dbReference type="Proteomes" id="UP000290560">
    <property type="component" value="Unassembled WGS sequence"/>
</dbReference>
<sequence>MSEMVNGSTIDFQPRIALPSSKAPYRAKKEKKKREKKREKNTSRALLFPGSPARSVAVGDSFSPRGEKERGDITLFFF</sequence>
<feature type="region of interest" description="Disordered" evidence="1">
    <location>
        <begin position="21"/>
        <end position="67"/>
    </location>
</feature>
<protein>
    <submittedName>
        <fullName evidence="2">Uncharacterized protein</fullName>
    </submittedName>
</protein>